<feature type="transmembrane region" description="Helical" evidence="1">
    <location>
        <begin position="403"/>
        <end position="422"/>
    </location>
</feature>
<reference evidence="2" key="2">
    <citation type="submission" date="2021-09" db="EMBL/GenBank/DDBJ databases">
        <authorList>
            <person name="Gilroy R."/>
        </authorList>
    </citation>
    <scope>NUCLEOTIDE SEQUENCE</scope>
    <source>
        <strain evidence="2">ChiGjej5B5-7349</strain>
    </source>
</reference>
<feature type="transmembrane region" description="Helical" evidence="1">
    <location>
        <begin position="364"/>
        <end position="383"/>
    </location>
</feature>
<protein>
    <submittedName>
        <fullName evidence="2">AbgT family transporter</fullName>
    </submittedName>
</protein>
<dbReference type="InterPro" id="IPR004697">
    <property type="entry name" value="AbgT"/>
</dbReference>
<reference evidence="2" key="1">
    <citation type="journal article" date="2021" name="PeerJ">
        <title>Extensive microbial diversity within the chicken gut microbiome revealed by metagenomics and culture.</title>
        <authorList>
            <person name="Gilroy R."/>
            <person name="Ravi A."/>
            <person name="Getino M."/>
            <person name="Pursley I."/>
            <person name="Horton D.L."/>
            <person name="Alikhan N.F."/>
            <person name="Baker D."/>
            <person name="Gharbi K."/>
            <person name="Hall N."/>
            <person name="Watson M."/>
            <person name="Adriaenssens E.M."/>
            <person name="Foster-Nyarko E."/>
            <person name="Jarju S."/>
            <person name="Secka A."/>
            <person name="Antonio M."/>
            <person name="Oren A."/>
            <person name="Chaudhuri R.R."/>
            <person name="La Ragione R."/>
            <person name="Hildebrand F."/>
            <person name="Pallen M.J."/>
        </authorList>
    </citation>
    <scope>NUCLEOTIDE SEQUENCE</scope>
    <source>
        <strain evidence="2">ChiGjej5B5-7349</strain>
    </source>
</reference>
<feature type="transmembrane region" description="Helical" evidence="1">
    <location>
        <begin position="97"/>
        <end position="116"/>
    </location>
</feature>
<dbReference type="GO" id="GO:0015558">
    <property type="term" value="F:secondary active p-aminobenzoyl-glutamate transmembrane transporter activity"/>
    <property type="evidence" value="ECO:0007669"/>
    <property type="project" value="InterPro"/>
</dbReference>
<dbReference type="Proteomes" id="UP000784435">
    <property type="component" value="Unassembled WGS sequence"/>
</dbReference>
<feature type="transmembrane region" description="Helical" evidence="1">
    <location>
        <begin position="42"/>
        <end position="67"/>
    </location>
</feature>
<feature type="transmembrane region" description="Helical" evidence="1">
    <location>
        <begin position="429"/>
        <end position="448"/>
    </location>
</feature>
<gene>
    <name evidence="2" type="ORF">K8V08_13360</name>
</gene>
<dbReference type="EMBL" id="DYUK01000308">
    <property type="protein sequence ID" value="HJG81387.1"/>
    <property type="molecule type" value="Genomic_DNA"/>
</dbReference>
<proteinExistence type="predicted"/>
<dbReference type="AlphaFoldDB" id="A0A921SPZ0"/>
<feature type="transmembrane region" description="Helical" evidence="1">
    <location>
        <begin position="137"/>
        <end position="160"/>
    </location>
</feature>
<accession>A0A921SPZ0</accession>
<feature type="transmembrane region" description="Helical" evidence="1">
    <location>
        <begin position="322"/>
        <end position="343"/>
    </location>
</feature>
<keyword evidence="1" id="KW-0812">Transmembrane</keyword>
<sequence length="528" mass="54854">MSGSTAASPTPTPSTGAGERLGPIMRALIVIEKAGNKLPHPFWLFLGLAGIVMVLSAIFSATGLSALNPATGEDVTVTNLFSAEALRALVAGAVDNYVSFPALGLVLVVLFGVAVAEQSGLIPALMKAALRSASPRWVTVIVALVGSGASMASDAAYMIVIPLGGIAFKAVGRNPIIGCAVAYAATSGGYSAAPFVNSLDAILGGLSTSAAQIIDPEYVVTPVANVYFNFASMFVVAFAVTLVTELVLNKRGEQLAVDADSDDGVDDHAEFARGATATEKRGMIAALITMVLGIALVIVLALPEASFLRDAEGGFGPESGLMAGIAAIVGFGFFVIGIAYGVVTGSIRSWDTIPNMMAEGVRPFVQVMVLFFAAAQFLAVFSASSLGEIFAIKGAEFFEQVDAGPFVILLGASLLVGAGALFITSGTGLWTLLSVILVPMLMLLGISPETTQAMYRIGDSTFNIVSPMSPYFVMILGFVQRYKKDAGIGTLLSMTIPLSIVMWLCWTAFFFAWWALGIPFGPGTSVTY</sequence>
<evidence type="ECO:0000313" key="2">
    <source>
        <dbReference type="EMBL" id="HJG81387.1"/>
    </source>
</evidence>
<feature type="transmembrane region" description="Helical" evidence="1">
    <location>
        <begin position="283"/>
        <end position="302"/>
    </location>
</feature>
<dbReference type="GO" id="GO:1902604">
    <property type="term" value="P:p-aminobenzoyl-glutamate transmembrane transport"/>
    <property type="evidence" value="ECO:0007669"/>
    <property type="project" value="InterPro"/>
</dbReference>
<feature type="transmembrane region" description="Helical" evidence="1">
    <location>
        <begin position="491"/>
        <end position="516"/>
    </location>
</feature>
<dbReference type="PANTHER" id="PTHR30282">
    <property type="entry name" value="P-AMINOBENZOYL GLUTAMATE TRANSPORTER"/>
    <property type="match status" value="1"/>
</dbReference>
<dbReference type="PANTHER" id="PTHR30282:SF0">
    <property type="entry name" value="P-AMINOBENZOYL-GLUTAMATE TRANSPORT PROTEIN"/>
    <property type="match status" value="1"/>
</dbReference>
<organism evidence="2 3">
    <name type="scientific">Brevibacterium senegalense</name>
    <dbReference type="NCBI Taxonomy" id="1033736"/>
    <lineage>
        <taxon>Bacteria</taxon>
        <taxon>Bacillati</taxon>
        <taxon>Actinomycetota</taxon>
        <taxon>Actinomycetes</taxon>
        <taxon>Micrococcales</taxon>
        <taxon>Brevibacteriaceae</taxon>
        <taxon>Brevibacterium</taxon>
    </lineage>
</organism>
<feature type="transmembrane region" description="Helical" evidence="1">
    <location>
        <begin position="226"/>
        <end position="248"/>
    </location>
</feature>
<evidence type="ECO:0000256" key="1">
    <source>
        <dbReference type="SAM" id="Phobius"/>
    </source>
</evidence>
<dbReference type="Pfam" id="PF03806">
    <property type="entry name" value="ABG_transport"/>
    <property type="match status" value="1"/>
</dbReference>
<keyword evidence="1" id="KW-1133">Transmembrane helix</keyword>
<comment type="caution">
    <text evidence="2">The sequence shown here is derived from an EMBL/GenBank/DDBJ whole genome shotgun (WGS) entry which is preliminary data.</text>
</comment>
<evidence type="ECO:0000313" key="3">
    <source>
        <dbReference type="Proteomes" id="UP000784435"/>
    </source>
</evidence>
<keyword evidence="1" id="KW-0472">Membrane</keyword>
<name>A0A921SPZ0_9MICO</name>
<feature type="transmembrane region" description="Helical" evidence="1">
    <location>
        <begin position="460"/>
        <end position="479"/>
    </location>
</feature>